<sequence>MAHGKVTSGSFTAIGAVSILVFAACATFAKRFYTDQADTTASLRGEKAVCEVLENELGDEFEILKNVKLGSGGKMLYADLLVVGPTGVFPLTTKSEGTKIEAVGFKRMWKVSYLGVTDNDVTKKIPNPLIQADATADAVREYMKDKNAAFSAAVYPMVIFTVPGTGIHTDSIDSKTPMCVLDSEIIRLRNHILNRKRQLDADAVQRTLALFGGD</sequence>
<comment type="caution">
    <text evidence="3">The sequence shown here is derived from an EMBL/GenBank/DDBJ whole genome shotgun (WGS) entry which is preliminary data.</text>
</comment>
<keyword evidence="1" id="KW-0472">Membrane</keyword>
<feature type="domain" description="NERD" evidence="2">
    <location>
        <begin position="41"/>
        <end position="162"/>
    </location>
</feature>
<dbReference type="PROSITE" id="PS50965">
    <property type="entry name" value="NERD"/>
    <property type="match status" value="1"/>
</dbReference>
<dbReference type="InterPro" id="IPR011528">
    <property type="entry name" value="NERD"/>
</dbReference>
<keyword evidence="1" id="KW-1133">Transmembrane helix</keyword>
<feature type="transmembrane region" description="Helical" evidence="1">
    <location>
        <begin position="6"/>
        <end position="29"/>
    </location>
</feature>
<name>A0A645GX41_9ZZZZ</name>
<reference evidence="3" key="1">
    <citation type="submission" date="2019-08" db="EMBL/GenBank/DDBJ databases">
        <authorList>
            <person name="Kucharzyk K."/>
            <person name="Murdoch R.W."/>
            <person name="Higgins S."/>
            <person name="Loffler F."/>
        </authorList>
    </citation>
    <scope>NUCLEOTIDE SEQUENCE</scope>
</reference>
<gene>
    <name evidence="3" type="ORF">SDC9_176036</name>
</gene>
<evidence type="ECO:0000256" key="1">
    <source>
        <dbReference type="SAM" id="Phobius"/>
    </source>
</evidence>
<organism evidence="3">
    <name type="scientific">bioreactor metagenome</name>
    <dbReference type="NCBI Taxonomy" id="1076179"/>
    <lineage>
        <taxon>unclassified sequences</taxon>
        <taxon>metagenomes</taxon>
        <taxon>ecological metagenomes</taxon>
    </lineage>
</organism>
<accession>A0A645GX41</accession>
<dbReference type="AlphaFoldDB" id="A0A645GX41"/>
<evidence type="ECO:0000313" key="3">
    <source>
        <dbReference type="EMBL" id="MPN28594.1"/>
    </source>
</evidence>
<dbReference type="EMBL" id="VSSQ01078949">
    <property type="protein sequence ID" value="MPN28594.1"/>
    <property type="molecule type" value="Genomic_DNA"/>
</dbReference>
<proteinExistence type="predicted"/>
<protein>
    <recommendedName>
        <fullName evidence="2">NERD domain-containing protein</fullName>
    </recommendedName>
</protein>
<evidence type="ECO:0000259" key="2">
    <source>
        <dbReference type="PROSITE" id="PS50965"/>
    </source>
</evidence>
<dbReference type="PROSITE" id="PS51257">
    <property type="entry name" value="PROKAR_LIPOPROTEIN"/>
    <property type="match status" value="1"/>
</dbReference>
<keyword evidence="1" id="KW-0812">Transmembrane</keyword>
<dbReference type="Pfam" id="PF08378">
    <property type="entry name" value="NERD"/>
    <property type="match status" value="1"/>
</dbReference>